<dbReference type="SUPFAM" id="SSF52440">
    <property type="entry name" value="PreATP-grasp domain"/>
    <property type="match status" value="1"/>
</dbReference>
<keyword evidence="5" id="KW-0460">Magnesium</keyword>
<evidence type="ECO:0000256" key="2">
    <source>
        <dbReference type="ARBA" id="ARBA00022723"/>
    </source>
</evidence>
<dbReference type="InterPro" id="IPR016185">
    <property type="entry name" value="PreATP-grasp_dom_sf"/>
</dbReference>
<evidence type="ECO:0000313" key="8">
    <source>
        <dbReference type="Proteomes" id="UP001501195"/>
    </source>
</evidence>
<feature type="domain" description="Glutathionylspermidine synthase pre-ATP-grasp-like" evidence="6">
    <location>
        <begin position="12"/>
        <end position="390"/>
    </location>
</feature>
<dbReference type="SUPFAM" id="SSF56059">
    <property type="entry name" value="Glutathione synthetase ATP-binding domain-like"/>
    <property type="match status" value="1"/>
</dbReference>
<evidence type="ECO:0000256" key="3">
    <source>
        <dbReference type="ARBA" id="ARBA00022741"/>
    </source>
</evidence>
<keyword evidence="2" id="KW-0479">Metal-binding</keyword>
<reference evidence="8" key="1">
    <citation type="journal article" date="2019" name="Int. J. Syst. Evol. Microbiol.">
        <title>The Global Catalogue of Microorganisms (GCM) 10K type strain sequencing project: providing services to taxonomists for standard genome sequencing and annotation.</title>
        <authorList>
            <consortium name="The Broad Institute Genomics Platform"/>
            <consortium name="The Broad Institute Genome Sequencing Center for Infectious Disease"/>
            <person name="Wu L."/>
            <person name="Ma J."/>
        </authorList>
    </citation>
    <scope>NUCLEOTIDE SEQUENCE [LARGE SCALE GENOMIC DNA]</scope>
    <source>
        <strain evidence="8">JCM 18126</strain>
    </source>
</reference>
<keyword evidence="8" id="KW-1185">Reference proteome</keyword>
<dbReference type="Gene3D" id="3.30.1490.330">
    <property type="match status" value="1"/>
</dbReference>
<accession>A0ABP9H809</accession>
<keyword evidence="4" id="KW-0067">ATP-binding</keyword>
<organism evidence="7 8">
    <name type="scientific">Kineococcus glutinatus</name>
    <dbReference type="NCBI Taxonomy" id="1070872"/>
    <lineage>
        <taxon>Bacteria</taxon>
        <taxon>Bacillati</taxon>
        <taxon>Actinomycetota</taxon>
        <taxon>Actinomycetes</taxon>
        <taxon>Kineosporiales</taxon>
        <taxon>Kineosporiaceae</taxon>
        <taxon>Kineococcus</taxon>
    </lineage>
</organism>
<evidence type="ECO:0000259" key="6">
    <source>
        <dbReference type="Pfam" id="PF03738"/>
    </source>
</evidence>
<evidence type="ECO:0000313" key="7">
    <source>
        <dbReference type="EMBL" id="GAA4963519.1"/>
    </source>
</evidence>
<gene>
    <name evidence="7" type="ORF">GCM10023225_03510</name>
</gene>
<dbReference type="Proteomes" id="UP001501195">
    <property type="component" value="Unassembled WGS sequence"/>
</dbReference>
<sequence>MRRVASQPRPGWRRTVESQGLAYAVGRDAGTGAEVPYWDESAAYEFSEDEADELEAATEELHRMSLVAARRLLDDERLLASLGLPPHAAPMLRRSLEAGGPSLYGRFDLVYDGSAPPVLLEYNADTPTALVEAAVVQWFWLEDVHPGRDQVNTLHERLVRFWRGQLPAWSGTSVHFAAGQSEPTEDWVTLAYLRDTAREAGLHDEGLRVEDIGWWEEAGRFVDARDRPIDVCFKLYPWEWMLAERFGPLLDAPSAGITWIEPAWKALLSSKALLVALWEEFEGHPMLVPAALDEPDPGAGWARRGVVSKPVYGWEGAGVRVRAGALEETAPPGHTAGQRLVHQQYAELPVFDGNRALVGSWVVGGRAAGLGVRESANLITDTRARFVPHYLDAPRSTPEQVAAWLAG</sequence>
<dbReference type="EMBL" id="BAABIL010000037">
    <property type="protein sequence ID" value="GAA4963519.1"/>
    <property type="molecule type" value="Genomic_DNA"/>
</dbReference>
<dbReference type="InterPro" id="IPR005494">
    <property type="entry name" value="GSPS_pre-ATP-grasp-like_dom"/>
</dbReference>
<dbReference type="Pfam" id="PF03738">
    <property type="entry name" value="GSP_synth"/>
    <property type="match status" value="1"/>
</dbReference>
<comment type="caution">
    <text evidence="7">The sequence shown here is derived from an EMBL/GenBank/DDBJ whole genome shotgun (WGS) entry which is preliminary data.</text>
</comment>
<evidence type="ECO:0000256" key="1">
    <source>
        <dbReference type="ARBA" id="ARBA00022598"/>
    </source>
</evidence>
<name>A0ABP9H809_9ACTN</name>
<evidence type="ECO:0000256" key="4">
    <source>
        <dbReference type="ARBA" id="ARBA00022840"/>
    </source>
</evidence>
<keyword evidence="3" id="KW-0547">Nucleotide-binding</keyword>
<evidence type="ECO:0000256" key="5">
    <source>
        <dbReference type="ARBA" id="ARBA00022842"/>
    </source>
</evidence>
<protein>
    <submittedName>
        <fullName evidence="7">Glutathionylspermidine synthase family protein</fullName>
    </submittedName>
</protein>
<proteinExistence type="predicted"/>
<keyword evidence="1" id="KW-0436">Ligase</keyword>
<dbReference type="RefSeq" id="WP_345710592.1">
    <property type="nucleotide sequence ID" value="NZ_BAABIL010000037.1"/>
</dbReference>